<keyword evidence="6" id="KW-1185">Reference proteome</keyword>
<feature type="domain" description="Cellulose-binding Sde182 C-terminal" evidence="4">
    <location>
        <begin position="602"/>
        <end position="680"/>
    </location>
</feature>
<proteinExistence type="predicted"/>
<dbReference type="Gene3D" id="2.60.40.10">
    <property type="entry name" value="Immunoglobulins"/>
    <property type="match status" value="1"/>
</dbReference>
<dbReference type="AlphaFoldDB" id="A0AAN1WGU7"/>
<evidence type="ECO:0000259" key="4">
    <source>
        <dbReference type="Pfam" id="PF21027"/>
    </source>
</evidence>
<gene>
    <name evidence="5" type="ORF">MARGE09_P1557</name>
</gene>
<dbReference type="InterPro" id="IPR011483">
    <property type="entry name" value="Sde182_NH-like"/>
</dbReference>
<dbReference type="Pfam" id="PF07632">
    <property type="entry name" value="Sde182_NH-like"/>
    <property type="match status" value="1"/>
</dbReference>
<feature type="compositionally biased region" description="Low complexity" evidence="1">
    <location>
        <begin position="242"/>
        <end position="269"/>
    </location>
</feature>
<dbReference type="SUPFAM" id="SSF53590">
    <property type="entry name" value="Nucleoside hydrolase"/>
    <property type="match status" value="1"/>
</dbReference>
<dbReference type="GO" id="GO:0016799">
    <property type="term" value="F:hydrolase activity, hydrolyzing N-glycosyl compounds"/>
    <property type="evidence" value="ECO:0007669"/>
    <property type="project" value="InterPro"/>
</dbReference>
<dbReference type="Gene3D" id="3.90.245.10">
    <property type="entry name" value="Ribonucleoside hydrolase-like"/>
    <property type="match status" value="1"/>
</dbReference>
<feature type="chain" id="PRO_5042858835" description="DUF1593 domain-containing protein" evidence="2">
    <location>
        <begin position="31"/>
        <end position="681"/>
    </location>
</feature>
<dbReference type="InterPro" id="IPR048527">
    <property type="entry name" value="Sde182_C"/>
</dbReference>
<dbReference type="Pfam" id="PF21027">
    <property type="entry name" value="Sde0182_C"/>
    <property type="match status" value="1"/>
</dbReference>
<accession>A0AAN1WGU7</accession>
<sequence length="681" mass="73158">MFDSTHQHRITRIPRTITLGLIVAALSACAGDTTGSSSLSANESSASLAASSDTVQSSEATSSVAPSSSAMAVSSVASSAAISSSVSSSTMSSIPDNTALLTTIEAEDYDAASQVQPFESQSDNGRTIMVWPGTGDQSTEALDNGAGQLFYSIVAAASSATLYATVNFFDATNDSFFYKLEGKDATWAAQNNVSTAGYEELEIATWDGLTPGLAYTLKIQRREDGAKLDSFRLEGGGFAFGQEGSSSSSIAMSSSVSSASNSSTGNPSGTTYKHRLINTTDLVADPDDEQSLIRQLVMADTVDIEGLIVTTGCWRKAQNSSGFSLLDNILKAYEQSYSNLKVHGDFPTPEYLRSISVYGQRGYAMGDVGAGKDSEGSNLIIEAVDKDDPRPVWATCWGGCNTIAQAVWKVQNTRSKAELDKFISKLRVYDVLGQDEAGNWLAKTFPNLMYIRTRNVYNWQPEKNGTYYKQIQSLGPLGQKFPDTKYAPEGDTPAFMHVVQPGLNDPDEITQGGWGGRFNATKSANIKGMSCMNSGAYNTHYMHGDADNSIKRWSDGYNNDFLARMQWSTTSNYNAVNHHPIIVLNGQEKMAVMTMDVQAGSTVALDASASRDPDGNNLNYKWEFYKDPSSYGGSVSISGTSIASVQVPSDARGKSIHIILTLKDNGSPSLTAYRRVVLNVK</sequence>
<feature type="signal peptide" evidence="2">
    <location>
        <begin position="1"/>
        <end position="30"/>
    </location>
</feature>
<evidence type="ECO:0008006" key="7">
    <source>
        <dbReference type="Google" id="ProtNLM"/>
    </source>
</evidence>
<evidence type="ECO:0000313" key="5">
    <source>
        <dbReference type="EMBL" id="BCD97356.1"/>
    </source>
</evidence>
<protein>
    <recommendedName>
        <fullName evidence="7">DUF1593 domain-containing protein</fullName>
    </recommendedName>
</protein>
<evidence type="ECO:0000256" key="1">
    <source>
        <dbReference type="SAM" id="MobiDB-lite"/>
    </source>
</evidence>
<dbReference type="RefSeq" id="WP_236986829.1">
    <property type="nucleotide sequence ID" value="NZ_AP023086.1"/>
</dbReference>
<dbReference type="Proteomes" id="UP001320119">
    <property type="component" value="Chromosome"/>
</dbReference>
<evidence type="ECO:0000259" key="3">
    <source>
        <dbReference type="Pfam" id="PF07632"/>
    </source>
</evidence>
<dbReference type="KEGG" id="marq:MARGE09_P1557"/>
<feature type="region of interest" description="Disordered" evidence="1">
    <location>
        <begin position="242"/>
        <end position="271"/>
    </location>
</feature>
<organism evidence="5 6">
    <name type="scientific">Marinagarivorans cellulosilyticus</name>
    <dbReference type="NCBI Taxonomy" id="2721545"/>
    <lineage>
        <taxon>Bacteria</taxon>
        <taxon>Pseudomonadati</taxon>
        <taxon>Pseudomonadota</taxon>
        <taxon>Gammaproteobacteria</taxon>
        <taxon>Cellvibrionales</taxon>
        <taxon>Cellvibrionaceae</taxon>
        <taxon>Marinagarivorans</taxon>
    </lineage>
</organism>
<name>A0AAN1WGU7_9GAMM</name>
<dbReference type="EMBL" id="AP023086">
    <property type="protein sequence ID" value="BCD97356.1"/>
    <property type="molecule type" value="Genomic_DNA"/>
</dbReference>
<reference evidence="5 6" key="1">
    <citation type="journal article" date="2022" name="IScience">
        <title>An ultrasensitive nanofiber-based assay for enzymatic hydrolysis and deep-sea microbial degradation of cellulose.</title>
        <authorList>
            <person name="Tsudome M."/>
            <person name="Tachioka M."/>
            <person name="Miyazaki M."/>
            <person name="Uchimura K."/>
            <person name="Tsuda M."/>
            <person name="Takaki Y."/>
            <person name="Deguchi S."/>
        </authorList>
    </citation>
    <scope>NUCLEOTIDE SEQUENCE [LARGE SCALE GENOMIC DNA]</scope>
    <source>
        <strain evidence="5 6">GE09</strain>
    </source>
</reference>
<dbReference type="InterPro" id="IPR036452">
    <property type="entry name" value="Ribo_hydro-like"/>
</dbReference>
<evidence type="ECO:0000313" key="6">
    <source>
        <dbReference type="Proteomes" id="UP001320119"/>
    </source>
</evidence>
<feature type="domain" description="Cellulose-binding Sde182 nucleoside hydrolase-like" evidence="3">
    <location>
        <begin position="275"/>
        <end position="518"/>
    </location>
</feature>
<evidence type="ECO:0000256" key="2">
    <source>
        <dbReference type="SAM" id="SignalP"/>
    </source>
</evidence>
<keyword evidence="2" id="KW-0732">Signal</keyword>
<dbReference type="InterPro" id="IPR013783">
    <property type="entry name" value="Ig-like_fold"/>
</dbReference>